<evidence type="ECO:0000256" key="8">
    <source>
        <dbReference type="RuleBase" id="RU366045"/>
    </source>
</evidence>
<dbReference type="GO" id="GO:0016787">
    <property type="term" value="F:hydrolase activity"/>
    <property type="evidence" value="ECO:0007669"/>
    <property type="project" value="InterPro"/>
</dbReference>
<dbReference type="PANTHER" id="PTHR21240">
    <property type="entry name" value="2-AMINO-3-CARBOXYLMUCONATE-6-SEMIALDEHYDE DECARBOXYLASE"/>
    <property type="match status" value="1"/>
</dbReference>
<dbReference type="Proteomes" id="UP000054321">
    <property type="component" value="Unassembled WGS sequence"/>
</dbReference>
<keyword evidence="11" id="KW-1185">Reference proteome</keyword>
<organism evidence="10 11">
    <name type="scientific">Oidiodendron maius (strain Zn)</name>
    <dbReference type="NCBI Taxonomy" id="913774"/>
    <lineage>
        <taxon>Eukaryota</taxon>
        <taxon>Fungi</taxon>
        <taxon>Dikarya</taxon>
        <taxon>Ascomycota</taxon>
        <taxon>Pezizomycotina</taxon>
        <taxon>Leotiomycetes</taxon>
        <taxon>Leotiomycetes incertae sedis</taxon>
        <taxon>Myxotrichaceae</taxon>
        <taxon>Oidiodendron</taxon>
    </lineage>
</organism>
<gene>
    <name evidence="10" type="ORF">OIDMADRAFT_36684</name>
</gene>
<proteinExistence type="inferred from homology"/>
<evidence type="ECO:0000256" key="3">
    <source>
        <dbReference type="ARBA" id="ARBA00022793"/>
    </source>
</evidence>
<evidence type="ECO:0000256" key="7">
    <source>
        <dbReference type="ARBA" id="ARBA00038889"/>
    </source>
</evidence>
<protein>
    <recommendedName>
        <fullName evidence="7">6-methylsalicylate decarboxylase</fullName>
        <ecNumber evidence="7">4.1.1.52</ecNumber>
    </recommendedName>
</protein>
<dbReference type="InterPro" id="IPR006680">
    <property type="entry name" value="Amidohydro-rel"/>
</dbReference>
<dbReference type="GO" id="GO:0005829">
    <property type="term" value="C:cytosol"/>
    <property type="evidence" value="ECO:0007669"/>
    <property type="project" value="TreeGrafter"/>
</dbReference>
<dbReference type="STRING" id="913774.A0A0C3DXZ9"/>
<dbReference type="EMBL" id="KN832870">
    <property type="protein sequence ID" value="KIN06993.1"/>
    <property type="molecule type" value="Genomic_DNA"/>
</dbReference>
<dbReference type="InterPro" id="IPR032466">
    <property type="entry name" value="Metal_Hydrolase"/>
</dbReference>
<evidence type="ECO:0000256" key="6">
    <source>
        <dbReference type="ARBA" id="ARBA00036832"/>
    </source>
</evidence>
<dbReference type="PANTHER" id="PTHR21240:SF29">
    <property type="entry name" value="AMIDOHYDROLASE-RELATED DOMAIN-CONTAINING PROTEIN"/>
    <property type="match status" value="1"/>
</dbReference>
<evidence type="ECO:0000259" key="9">
    <source>
        <dbReference type="Pfam" id="PF04909"/>
    </source>
</evidence>
<evidence type="ECO:0000256" key="1">
    <source>
        <dbReference type="ARBA" id="ARBA00005871"/>
    </source>
</evidence>
<evidence type="ECO:0000256" key="5">
    <source>
        <dbReference type="ARBA" id="ARBA00023239"/>
    </source>
</evidence>
<evidence type="ECO:0000313" key="11">
    <source>
        <dbReference type="Proteomes" id="UP000054321"/>
    </source>
</evidence>
<sequence length="333" mass="36939">MSFEERIDIHGHFLPPFYRDACEKSGHGKPDGMPAVPEWSVESQLALMKELSISKSILSISSPGTYLIEGDAMAARKLTRQCNDYASNITSQYPAALGFWASLPLPDVEGALEEISYIFDVLNADGITLDTNHHGTYLGDSSLDRVFDELNRRHAKIFIHPTTPCMQSCHGYGLTPAVTLSQFPNPMFEFMFDTARAVINLFYSGTVARCPNITFIIPHAGGALPPMIERFTSFSSIIGGDKSLTSQVVKDAFAKQFYFDLAGFPFPDQIWGLLRYIGIDRLLYGSDYPYTPSGAVIKLAEVMTVEMGRIWNEDDRRAVLVGNAERLLGIKNS</sequence>
<evidence type="ECO:0000313" key="10">
    <source>
        <dbReference type="EMBL" id="KIN06993.1"/>
    </source>
</evidence>
<dbReference type="AlphaFoldDB" id="A0A0C3DXZ9"/>
<dbReference type="InParanoid" id="A0A0C3DXZ9"/>
<comment type="catalytic activity">
    <reaction evidence="6">
        <text>6-methylsalicylate + H(+) = 3-methylphenol + CO2</text>
        <dbReference type="Rhea" id="RHEA:23112"/>
        <dbReference type="ChEBI" id="CHEBI:15378"/>
        <dbReference type="ChEBI" id="CHEBI:16526"/>
        <dbReference type="ChEBI" id="CHEBI:17231"/>
        <dbReference type="ChEBI" id="CHEBI:36658"/>
        <dbReference type="EC" id="4.1.1.52"/>
    </reaction>
    <physiologicalReaction direction="left-to-right" evidence="6">
        <dbReference type="Rhea" id="RHEA:23113"/>
    </physiologicalReaction>
</comment>
<dbReference type="HOGENOM" id="CLU_039329_2_0_1"/>
<dbReference type="GO" id="GO:0019748">
    <property type="term" value="P:secondary metabolic process"/>
    <property type="evidence" value="ECO:0007669"/>
    <property type="project" value="TreeGrafter"/>
</dbReference>
<evidence type="ECO:0000256" key="4">
    <source>
        <dbReference type="ARBA" id="ARBA00022833"/>
    </source>
</evidence>
<evidence type="ECO:0000256" key="2">
    <source>
        <dbReference type="ARBA" id="ARBA00022723"/>
    </source>
</evidence>
<keyword evidence="4" id="KW-0862">Zinc</keyword>
<dbReference type="Pfam" id="PF04909">
    <property type="entry name" value="Amidohydro_2"/>
    <property type="match status" value="1"/>
</dbReference>
<dbReference type="Gene3D" id="3.20.20.140">
    <property type="entry name" value="Metal-dependent hydrolases"/>
    <property type="match status" value="1"/>
</dbReference>
<accession>A0A0C3DXZ9</accession>
<reference evidence="11" key="2">
    <citation type="submission" date="2015-01" db="EMBL/GenBank/DDBJ databases">
        <title>Evolutionary Origins and Diversification of the Mycorrhizal Mutualists.</title>
        <authorList>
            <consortium name="DOE Joint Genome Institute"/>
            <consortium name="Mycorrhizal Genomics Consortium"/>
            <person name="Kohler A."/>
            <person name="Kuo A."/>
            <person name="Nagy L.G."/>
            <person name="Floudas D."/>
            <person name="Copeland A."/>
            <person name="Barry K.W."/>
            <person name="Cichocki N."/>
            <person name="Veneault-Fourrey C."/>
            <person name="LaButti K."/>
            <person name="Lindquist E.A."/>
            <person name="Lipzen A."/>
            <person name="Lundell T."/>
            <person name="Morin E."/>
            <person name="Murat C."/>
            <person name="Riley R."/>
            <person name="Ohm R."/>
            <person name="Sun H."/>
            <person name="Tunlid A."/>
            <person name="Henrissat B."/>
            <person name="Grigoriev I.V."/>
            <person name="Hibbett D.S."/>
            <person name="Martin F."/>
        </authorList>
    </citation>
    <scope>NUCLEOTIDE SEQUENCE [LARGE SCALE GENOMIC DNA]</scope>
    <source>
        <strain evidence="11">Zn</strain>
    </source>
</reference>
<dbReference type="GO" id="GO:0046872">
    <property type="term" value="F:metal ion binding"/>
    <property type="evidence" value="ECO:0007669"/>
    <property type="project" value="UniProtKB-KW"/>
</dbReference>
<reference evidence="10 11" key="1">
    <citation type="submission" date="2014-04" db="EMBL/GenBank/DDBJ databases">
        <authorList>
            <consortium name="DOE Joint Genome Institute"/>
            <person name="Kuo A."/>
            <person name="Martino E."/>
            <person name="Perotto S."/>
            <person name="Kohler A."/>
            <person name="Nagy L.G."/>
            <person name="Floudas D."/>
            <person name="Copeland A."/>
            <person name="Barry K.W."/>
            <person name="Cichocki N."/>
            <person name="Veneault-Fourrey C."/>
            <person name="LaButti K."/>
            <person name="Lindquist E.A."/>
            <person name="Lipzen A."/>
            <person name="Lundell T."/>
            <person name="Morin E."/>
            <person name="Murat C."/>
            <person name="Sun H."/>
            <person name="Tunlid A."/>
            <person name="Henrissat B."/>
            <person name="Grigoriev I.V."/>
            <person name="Hibbett D.S."/>
            <person name="Martin F."/>
            <person name="Nordberg H.P."/>
            <person name="Cantor M.N."/>
            <person name="Hua S.X."/>
        </authorList>
    </citation>
    <scope>NUCLEOTIDE SEQUENCE [LARGE SCALE GENOMIC DNA]</scope>
    <source>
        <strain evidence="10 11">Zn</strain>
    </source>
</reference>
<dbReference type="EC" id="4.1.1.52" evidence="7"/>
<feature type="domain" description="Amidohydrolase-related" evidence="9">
    <location>
        <begin position="7"/>
        <end position="330"/>
    </location>
</feature>
<name>A0A0C3DXZ9_OIDMZ</name>
<dbReference type="InterPro" id="IPR032465">
    <property type="entry name" value="ACMSD"/>
</dbReference>
<dbReference type="OrthoDB" id="2832284at2759"/>
<keyword evidence="5 8" id="KW-0456">Lyase</keyword>
<keyword evidence="3 8" id="KW-0210">Decarboxylase</keyword>
<comment type="similarity">
    <text evidence="1">Belongs to the metallo-dependent hydrolases superfamily. ACMSD family.</text>
</comment>
<keyword evidence="2" id="KW-0479">Metal-binding</keyword>
<dbReference type="SUPFAM" id="SSF51556">
    <property type="entry name" value="Metallo-dependent hydrolases"/>
    <property type="match status" value="1"/>
</dbReference>
<dbReference type="GO" id="GO:0047596">
    <property type="term" value="F:6-methylsalicylate decarboxylase activity"/>
    <property type="evidence" value="ECO:0007669"/>
    <property type="project" value="UniProtKB-EC"/>
</dbReference>